<dbReference type="Gene3D" id="3.30.70.120">
    <property type="match status" value="1"/>
</dbReference>
<dbReference type="Proteomes" id="UP000004394">
    <property type="component" value="Unassembled WGS sequence"/>
</dbReference>
<evidence type="ECO:0000256" key="6">
    <source>
        <dbReference type="SAM" id="Phobius"/>
    </source>
</evidence>
<sequence length="307" mass="33333">MGNTNSKFSVLRDYILLTISMSVGSAGWVIFLLPNHITLGGLPGISSILYWGFGIPVQTTYFVLNIVLLAVALKILGLKFCIRTIYAVIVFTATTALMQDLMQGRGLLANQPFMATVIGGCALGACIGLGLSANGSTGGSDVVAAIINKYRDISLGNAILLCDITIITCSYFVLHSWEMVIYGYVLLFISSTCVDHVVNLTRRSVQFFIISEKHEEISKAINTSAQRGCTIINGQGCYSGKEVKMLFVLARQNESSKIFQLIEQIDPHAFVSQSAVIGVYGLGFDAFKVKHRKSEPKEIAKKEAVAQ</sequence>
<dbReference type="RefSeq" id="WP_006950318.1">
    <property type="nucleotide sequence ID" value="NZ_GL397214.1"/>
</dbReference>
<dbReference type="InterPro" id="IPR015867">
    <property type="entry name" value="N-reg_PII/ATP_PRibTrfase_C"/>
</dbReference>
<feature type="transmembrane region" description="Helical" evidence="6">
    <location>
        <begin position="154"/>
        <end position="174"/>
    </location>
</feature>
<evidence type="ECO:0000259" key="7">
    <source>
        <dbReference type="Pfam" id="PF10035"/>
    </source>
</evidence>
<accession>E0NUW2</accession>
<feature type="transmembrane region" description="Helical" evidence="6">
    <location>
        <begin position="14"/>
        <end position="33"/>
    </location>
</feature>
<feature type="transmembrane region" description="Helical" evidence="6">
    <location>
        <begin position="113"/>
        <end position="133"/>
    </location>
</feature>
<dbReference type="STRING" id="862515.HMPREF0658_1967"/>
<proteinExistence type="predicted"/>
<keyword evidence="5 6" id="KW-0472">Membrane</keyword>
<evidence type="ECO:0000256" key="4">
    <source>
        <dbReference type="ARBA" id="ARBA00022989"/>
    </source>
</evidence>
<dbReference type="AlphaFoldDB" id="E0NUW2"/>
<dbReference type="InterPro" id="IPR019264">
    <property type="entry name" value="DUF2179"/>
</dbReference>
<organism evidence="8 9">
    <name type="scientific">Hoylesella marshii DSM 16973 = JCM 13450</name>
    <dbReference type="NCBI Taxonomy" id="862515"/>
    <lineage>
        <taxon>Bacteria</taxon>
        <taxon>Pseudomonadati</taxon>
        <taxon>Bacteroidota</taxon>
        <taxon>Bacteroidia</taxon>
        <taxon>Bacteroidales</taxon>
        <taxon>Prevotellaceae</taxon>
        <taxon>Hoylesella</taxon>
    </lineage>
</organism>
<feature type="transmembrane region" description="Helical" evidence="6">
    <location>
        <begin position="180"/>
        <end position="198"/>
    </location>
</feature>
<dbReference type="Pfam" id="PF10035">
    <property type="entry name" value="DUF2179"/>
    <property type="match status" value="1"/>
</dbReference>
<dbReference type="InterPro" id="IPR051461">
    <property type="entry name" value="UPF0750_membrane"/>
</dbReference>
<evidence type="ECO:0000256" key="1">
    <source>
        <dbReference type="ARBA" id="ARBA00004651"/>
    </source>
</evidence>
<name>E0NUW2_9BACT</name>
<evidence type="ECO:0000256" key="5">
    <source>
        <dbReference type="ARBA" id="ARBA00023136"/>
    </source>
</evidence>
<dbReference type="PANTHER" id="PTHR33545:SF5">
    <property type="entry name" value="UPF0750 MEMBRANE PROTEIN YITT"/>
    <property type="match status" value="1"/>
</dbReference>
<comment type="caution">
    <text evidence="8">The sequence shown here is derived from an EMBL/GenBank/DDBJ whole genome shotgun (WGS) entry which is preliminary data.</text>
</comment>
<evidence type="ECO:0000256" key="2">
    <source>
        <dbReference type="ARBA" id="ARBA00022475"/>
    </source>
</evidence>
<dbReference type="PIRSF" id="PIRSF006483">
    <property type="entry name" value="Membrane_protein_YitT"/>
    <property type="match status" value="1"/>
</dbReference>
<dbReference type="BioCyc" id="PMAR862515-HMP:GMOO-1995-MONOMER"/>
<dbReference type="Pfam" id="PF02588">
    <property type="entry name" value="YitT_membrane"/>
    <property type="match status" value="1"/>
</dbReference>
<dbReference type="CDD" id="cd16380">
    <property type="entry name" value="YitT_C"/>
    <property type="match status" value="1"/>
</dbReference>
<keyword evidence="9" id="KW-1185">Reference proteome</keyword>
<dbReference type="EMBL" id="AEEI01000054">
    <property type="protein sequence ID" value="EFM01117.1"/>
    <property type="molecule type" value="Genomic_DNA"/>
</dbReference>
<feature type="transmembrane region" description="Helical" evidence="6">
    <location>
        <begin position="80"/>
        <end position="98"/>
    </location>
</feature>
<reference evidence="8" key="1">
    <citation type="submission" date="2010-07" db="EMBL/GenBank/DDBJ databases">
        <authorList>
            <person name="Muzny D."/>
            <person name="Qin X."/>
            <person name="Deng J."/>
            <person name="Jiang H."/>
            <person name="Liu Y."/>
            <person name="Qu J."/>
            <person name="Song X.-Z."/>
            <person name="Zhang L."/>
            <person name="Thornton R."/>
            <person name="Coyle M."/>
            <person name="Francisco L."/>
            <person name="Jackson L."/>
            <person name="Javaid M."/>
            <person name="Korchina V."/>
            <person name="Kovar C."/>
            <person name="Mata R."/>
            <person name="Mathew T."/>
            <person name="Ngo R."/>
            <person name="Nguyen L."/>
            <person name="Nguyen N."/>
            <person name="Okwuonu G."/>
            <person name="Ongeri F."/>
            <person name="Pham C."/>
            <person name="Simmons D."/>
            <person name="Wilczek-Boney K."/>
            <person name="Hale W."/>
            <person name="Jakkamsetti A."/>
            <person name="Pham P."/>
            <person name="Ruth R."/>
            <person name="San Lucas F."/>
            <person name="Warren J."/>
            <person name="Zhang J."/>
            <person name="Zhao Z."/>
            <person name="Zhou C."/>
            <person name="Zhu D."/>
            <person name="Lee S."/>
            <person name="Bess C."/>
            <person name="Blankenburg K."/>
            <person name="Forbes L."/>
            <person name="Fu Q."/>
            <person name="Gubbala S."/>
            <person name="Hirani K."/>
            <person name="Jayaseelan J.C."/>
            <person name="Lara F."/>
            <person name="Munidasa M."/>
            <person name="Palculict T."/>
            <person name="Patil S."/>
            <person name="Pu L.-L."/>
            <person name="Saada N."/>
            <person name="Tang L."/>
            <person name="Weissenberger G."/>
            <person name="Zhu Y."/>
            <person name="Hemphill L."/>
            <person name="Shang Y."/>
            <person name="Youmans B."/>
            <person name="Ayvaz T."/>
            <person name="Ross M."/>
            <person name="Santibanez J."/>
            <person name="Aqrawi P."/>
            <person name="Gross S."/>
            <person name="Joshi V."/>
            <person name="Fowler G."/>
            <person name="Nazareth L."/>
            <person name="Reid J."/>
            <person name="Worley K."/>
            <person name="Petrosino J."/>
            <person name="Highlander S."/>
            <person name="Gibbs R."/>
        </authorList>
    </citation>
    <scope>NUCLEOTIDE SEQUENCE [LARGE SCALE GENOMIC DNA]</scope>
    <source>
        <strain evidence="8">DSM 16973</strain>
    </source>
</reference>
<feature type="domain" description="DUF2179" evidence="7">
    <location>
        <begin position="227"/>
        <end position="281"/>
    </location>
</feature>
<dbReference type="HOGENOM" id="CLU_063199_1_1_10"/>
<gene>
    <name evidence="8" type="ORF">HMPREF0658_1967</name>
</gene>
<dbReference type="eggNOG" id="COG1284">
    <property type="taxonomic scope" value="Bacteria"/>
</dbReference>
<evidence type="ECO:0000313" key="9">
    <source>
        <dbReference type="Proteomes" id="UP000004394"/>
    </source>
</evidence>
<keyword evidence="2" id="KW-1003">Cell membrane</keyword>
<dbReference type="PANTHER" id="PTHR33545">
    <property type="entry name" value="UPF0750 MEMBRANE PROTEIN YITT-RELATED"/>
    <property type="match status" value="1"/>
</dbReference>
<dbReference type="GO" id="GO:0005886">
    <property type="term" value="C:plasma membrane"/>
    <property type="evidence" value="ECO:0007669"/>
    <property type="project" value="UniProtKB-SubCell"/>
</dbReference>
<keyword evidence="3 6" id="KW-0812">Transmembrane</keyword>
<protein>
    <recommendedName>
        <fullName evidence="7">DUF2179 domain-containing protein</fullName>
    </recommendedName>
</protein>
<evidence type="ECO:0000256" key="3">
    <source>
        <dbReference type="ARBA" id="ARBA00022692"/>
    </source>
</evidence>
<keyword evidence="4 6" id="KW-1133">Transmembrane helix</keyword>
<comment type="subcellular location">
    <subcellularLocation>
        <location evidence="1">Cell membrane</location>
        <topology evidence="1">Multi-pass membrane protein</topology>
    </subcellularLocation>
</comment>
<evidence type="ECO:0000313" key="8">
    <source>
        <dbReference type="EMBL" id="EFM01117.1"/>
    </source>
</evidence>
<dbReference type="InterPro" id="IPR003740">
    <property type="entry name" value="YitT"/>
</dbReference>
<feature type="transmembrane region" description="Helical" evidence="6">
    <location>
        <begin position="48"/>
        <end position="73"/>
    </location>
</feature>